<proteinExistence type="predicted"/>
<reference evidence="4" key="2">
    <citation type="submission" date="2012-01" db="EMBL/GenBank/DDBJ databases">
        <title>Complete sequence of chromosome of Marinitoga piezophila KA3.</title>
        <authorList>
            <person name="Lucas S."/>
            <person name="Han J."/>
            <person name="Lapidus A."/>
            <person name="Cheng J.-F."/>
            <person name="Goodwin L."/>
            <person name="Pitluck S."/>
            <person name="Peters L."/>
            <person name="Mikhailova N."/>
            <person name="Teshima H."/>
            <person name="Detter J.C."/>
            <person name="Han C."/>
            <person name="Tapia R."/>
            <person name="Land M."/>
            <person name="Hauser L."/>
            <person name="Kyrpides N."/>
            <person name="Ivanova N."/>
            <person name="Pagani I."/>
            <person name="Jebbar M."/>
            <person name="Vannier P."/>
            <person name="Oger P."/>
            <person name="Cario A."/>
            <person name="Bartlett D."/>
            <person name="Noll K.M."/>
            <person name="Woyke T."/>
        </authorList>
    </citation>
    <scope>NUCLEOTIDE SEQUENCE [LARGE SCALE GENOMIC DNA]</scope>
    <source>
        <strain evidence="4">DSM 14283 / JCM 11233 / KA3</strain>
    </source>
</reference>
<dbReference type="RefSeq" id="WP_014295807.1">
    <property type="nucleotide sequence ID" value="NC_016751.1"/>
</dbReference>
<dbReference type="EMBL" id="CP003257">
    <property type="protein sequence ID" value="AEX84735.1"/>
    <property type="molecule type" value="Genomic_DNA"/>
</dbReference>
<dbReference type="KEGG" id="mpz:Marpi_0284"/>
<evidence type="ECO:0000313" key="3">
    <source>
        <dbReference type="EMBL" id="AEX84735.1"/>
    </source>
</evidence>
<dbReference type="OrthoDB" id="45849at2"/>
<sequence>MKKLLTALLVGGLMTGSIFAFNANAPRVYQETSGTVPMYQNYQGVPGGYLFTEENMLTVTGVIESIEENEDYPGLLEIKVKTEAGEEIELHANAYFAGSLEIGQTMEVTGWSVEINGEKIFRPAETKIDGEEVLLNGFRGSARGTGYASQTQYPAQPGAYAKPAPRGRGHGGRGRF</sequence>
<organism evidence="3 4">
    <name type="scientific">Marinitoga piezophila (strain DSM 14283 / JCM 11233 / KA3)</name>
    <dbReference type="NCBI Taxonomy" id="443254"/>
    <lineage>
        <taxon>Bacteria</taxon>
        <taxon>Thermotogati</taxon>
        <taxon>Thermotogota</taxon>
        <taxon>Thermotogae</taxon>
        <taxon>Petrotogales</taxon>
        <taxon>Petrotogaceae</taxon>
        <taxon>Marinitoga</taxon>
    </lineage>
</organism>
<feature type="compositionally biased region" description="Basic residues" evidence="1">
    <location>
        <begin position="165"/>
        <end position="176"/>
    </location>
</feature>
<evidence type="ECO:0000256" key="2">
    <source>
        <dbReference type="SAM" id="SignalP"/>
    </source>
</evidence>
<evidence type="ECO:0000256" key="1">
    <source>
        <dbReference type="SAM" id="MobiDB-lite"/>
    </source>
</evidence>
<accession>H2J407</accession>
<gene>
    <name evidence="3" type="ordered locus">Marpi_0284</name>
</gene>
<feature type="chain" id="PRO_5003562980" description="OB-fold nucleic acid binding protein" evidence="2">
    <location>
        <begin position="23"/>
        <end position="176"/>
    </location>
</feature>
<protein>
    <recommendedName>
        <fullName evidence="5">OB-fold nucleic acid binding protein</fullName>
    </recommendedName>
</protein>
<evidence type="ECO:0008006" key="5">
    <source>
        <dbReference type="Google" id="ProtNLM"/>
    </source>
</evidence>
<evidence type="ECO:0000313" key="4">
    <source>
        <dbReference type="Proteomes" id="UP000007161"/>
    </source>
</evidence>
<keyword evidence="2" id="KW-0732">Signal</keyword>
<dbReference type="AlphaFoldDB" id="H2J407"/>
<dbReference type="Proteomes" id="UP000007161">
    <property type="component" value="Chromosome"/>
</dbReference>
<reference evidence="3 4" key="1">
    <citation type="journal article" date="2012" name="J. Bacteriol.">
        <title>Complete Genome Sequence of the Thermophilic, Piezophilic, Heterotrophic Bacterium Marinitoga piezophila KA3.</title>
        <authorList>
            <person name="Lucas S."/>
            <person name="Han J."/>
            <person name="Lapidus A."/>
            <person name="Cheng J.F."/>
            <person name="Goodwin L.A."/>
            <person name="Pitluck S."/>
            <person name="Peters L."/>
            <person name="Mikhailova N."/>
            <person name="Teshima H."/>
            <person name="Detter J.C."/>
            <person name="Han C."/>
            <person name="Tapia R."/>
            <person name="Land M."/>
            <person name="Hauser L."/>
            <person name="Kyrpides N.C."/>
            <person name="Ivanova N."/>
            <person name="Pagani I."/>
            <person name="Vannier P."/>
            <person name="Oger P."/>
            <person name="Bartlett D.H."/>
            <person name="Noll K.M."/>
            <person name="Woyke T."/>
            <person name="Jebbar M."/>
        </authorList>
    </citation>
    <scope>NUCLEOTIDE SEQUENCE [LARGE SCALE GENOMIC DNA]</scope>
    <source>
        <strain evidence="4">DSM 14283 / JCM 11233 / KA3</strain>
    </source>
</reference>
<feature type="region of interest" description="Disordered" evidence="1">
    <location>
        <begin position="145"/>
        <end position="176"/>
    </location>
</feature>
<feature type="signal peptide" evidence="2">
    <location>
        <begin position="1"/>
        <end position="22"/>
    </location>
</feature>
<keyword evidence="4" id="KW-1185">Reference proteome</keyword>
<dbReference type="HOGENOM" id="CLU_1523404_0_0_0"/>
<name>H2J407_MARPK</name>